<protein>
    <submittedName>
        <fullName evidence="1">Uncharacterized protein</fullName>
    </submittedName>
</protein>
<organism evidence="1 2">
    <name type="scientific">Diphasiastrum complanatum</name>
    <name type="common">Issler's clubmoss</name>
    <name type="synonym">Lycopodium complanatum</name>
    <dbReference type="NCBI Taxonomy" id="34168"/>
    <lineage>
        <taxon>Eukaryota</taxon>
        <taxon>Viridiplantae</taxon>
        <taxon>Streptophyta</taxon>
        <taxon>Embryophyta</taxon>
        <taxon>Tracheophyta</taxon>
        <taxon>Lycopodiopsida</taxon>
        <taxon>Lycopodiales</taxon>
        <taxon>Lycopodiaceae</taxon>
        <taxon>Lycopodioideae</taxon>
        <taxon>Diphasiastrum</taxon>
    </lineage>
</organism>
<evidence type="ECO:0000313" key="1">
    <source>
        <dbReference type="EMBL" id="KAJ7525236.1"/>
    </source>
</evidence>
<reference evidence="2" key="1">
    <citation type="journal article" date="2024" name="Proc. Natl. Acad. Sci. U.S.A.">
        <title>Extraordinary preservation of gene collinearity over three hundred million years revealed in homosporous lycophytes.</title>
        <authorList>
            <person name="Li C."/>
            <person name="Wickell D."/>
            <person name="Kuo L.Y."/>
            <person name="Chen X."/>
            <person name="Nie B."/>
            <person name="Liao X."/>
            <person name="Peng D."/>
            <person name="Ji J."/>
            <person name="Jenkins J."/>
            <person name="Williams M."/>
            <person name="Shu S."/>
            <person name="Plott C."/>
            <person name="Barry K."/>
            <person name="Rajasekar S."/>
            <person name="Grimwood J."/>
            <person name="Han X."/>
            <person name="Sun S."/>
            <person name="Hou Z."/>
            <person name="He W."/>
            <person name="Dai G."/>
            <person name="Sun C."/>
            <person name="Schmutz J."/>
            <person name="Leebens-Mack J.H."/>
            <person name="Li F.W."/>
            <person name="Wang L."/>
        </authorList>
    </citation>
    <scope>NUCLEOTIDE SEQUENCE [LARGE SCALE GENOMIC DNA]</scope>
    <source>
        <strain evidence="2">cv. PW_Plant_1</strain>
    </source>
</reference>
<evidence type="ECO:0000313" key="2">
    <source>
        <dbReference type="Proteomes" id="UP001162992"/>
    </source>
</evidence>
<dbReference type="EMBL" id="CM055108">
    <property type="protein sequence ID" value="KAJ7525236.1"/>
    <property type="molecule type" value="Genomic_DNA"/>
</dbReference>
<name>A0ACC2B642_DIPCM</name>
<dbReference type="Proteomes" id="UP001162992">
    <property type="component" value="Chromosome 17"/>
</dbReference>
<gene>
    <name evidence="1" type="ORF">O6H91_17G043000</name>
</gene>
<accession>A0ACC2B642</accession>
<proteinExistence type="predicted"/>
<sequence>MHSRVTWFCSMEESCKRDAGEAFKLSNHVKFEICIVCKGPSAETHRSQILDMFKGNVGDAVHNLIQRLQQSGLFVEQEDGLNMETFIKIGAPEEVIGRTAEKVQLRKVTYLGLDVIFDWHQRDAFTRQPFENSLFSWTERYQCLQHLIQTVRSDSDIKLPSLQGEAKDIEVKSGEALVPVLKSAGVIVDIFPLHDEEMRKELLRNWALKWKDVTSQPIDAIYTYFGAKVAIYFAFLGMYTQWLMFPAILAIFFSFINLGKFEPVVPLIFSFLVVVWAVLLLQFWKRKNAAILTRWDIIIPNGESCEMEFFNHVGKQTLSGEGTQKDRLPWTEVTKSQKQVIQKLEWLEQLKTFRNIVIVVTGILCFQLPFELTYVHLNEVLPYNILKYALTGLYLSAIRYFTKIGGKIAVKLTKTEHYSNMEAESDSLIYKVFGIYFMQSYIGLFYHALLHRDFGILRQFLLERLVVSEVMNLVMENLVPYLSYRWAKHKALRWEKEQTKLSKGSMKPQASRTEKEYLKPSYASSIGNNILEDGLFDDFLELALQFGMVTMFACSFPLVFAFIAVINLIEIRSDSLKLLAIRRRPIPHIASSIGAWLNIFQYIGVVAICTNCALLVCLYDQAGRWKIEPGLAAILIVEHLLLLAKFGFSCFVPEEPAWVKAKRMKRAQVQDYCSLQLLRSLDAKRKTA</sequence>
<keyword evidence="2" id="KW-1185">Reference proteome</keyword>
<comment type="caution">
    <text evidence="1">The sequence shown here is derived from an EMBL/GenBank/DDBJ whole genome shotgun (WGS) entry which is preliminary data.</text>
</comment>